<evidence type="ECO:0000256" key="12">
    <source>
        <dbReference type="ARBA" id="ARBA00023136"/>
    </source>
</evidence>
<dbReference type="Pfam" id="PF01478">
    <property type="entry name" value="Peptidase_A24"/>
    <property type="match status" value="1"/>
</dbReference>
<dbReference type="Proteomes" id="UP000638014">
    <property type="component" value="Unassembled WGS sequence"/>
</dbReference>
<feature type="transmembrane region" description="Helical" evidence="19">
    <location>
        <begin position="183"/>
        <end position="201"/>
    </location>
</feature>
<dbReference type="AlphaFoldDB" id="A0A8J6UQ11"/>
<keyword evidence="13 18" id="KW-0511">Multifunctional enzyme</keyword>
<dbReference type="PRINTS" id="PR00864">
    <property type="entry name" value="PREPILNPTASE"/>
</dbReference>
<evidence type="ECO:0000256" key="9">
    <source>
        <dbReference type="ARBA" id="ARBA00022692"/>
    </source>
</evidence>
<evidence type="ECO:0000256" key="17">
    <source>
        <dbReference type="RuleBase" id="RU003793"/>
    </source>
</evidence>
<keyword evidence="11 19" id="KW-1133">Transmembrane helix</keyword>
<evidence type="ECO:0000256" key="18">
    <source>
        <dbReference type="RuleBase" id="RU003794"/>
    </source>
</evidence>
<evidence type="ECO:0000256" key="7">
    <source>
        <dbReference type="ARBA" id="ARBA00022679"/>
    </source>
</evidence>
<gene>
    <name evidence="22" type="ORF">IC617_11080</name>
</gene>
<organism evidence="22 23">
    <name type="scientific">Neiella litorisoli</name>
    <dbReference type="NCBI Taxonomy" id="2771431"/>
    <lineage>
        <taxon>Bacteria</taxon>
        <taxon>Pseudomonadati</taxon>
        <taxon>Pseudomonadota</taxon>
        <taxon>Gammaproteobacteria</taxon>
        <taxon>Alteromonadales</taxon>
        <taxon>Echinimonadaceae</taxon>
        <taxon>Neiella</taxon>
    </lineage>
</organism>
<evidence type="ECO:0000256" key="13">
    <source>
        <dbReference type="ARBA" id="ARBA00023268"/>
    </source>
</evidence>
<comment type="subcellular location">
    <subcellularLocation>
        <location evidence="1">Cell inner membrane</location>
        <topology evidence="1">Multi-pass membrane protein</topology>
    </subcellularLocation>
    <subcellularLocation>
        <location evidence="18">Cell membrane</location>
        <topology evidence="18">Multi-pass membrane protein</topology>
    </subcellularLocation>
</comment>
<sequence length="290" mass="31987">MIEQFTHAAATSPLLISVICFVFAALVGSFLNVVIFRLPVMIERRWQIECAALNDQPEPKFDRFNLIVPSSHCSSCGTAIKPWHNLPIVGWFILRGKCAACGQSYSFRYPAIELLTASLSVLVLHVVGFTGLGLAMVVFTWLLICLTFIDIDHYLLPDPLNYILLWLGLLVHVVLMPHALVDAVIGAIAGYSTLWSVYWAFKLLTGKEGMGFGDFKLLAALGAWLGWQLLPLVVLLSSAVGAVLGIAMILLKGRDHQKPIPFGPYLAIAGWIALLWGNDILDRYFAMLGY</sequence>
<dbReference type="GO" id="GO:0008168">
    <property type="term" value="F:methyltransferase activity"/>
    <property type="evidence" value="ECO:0007669"/>
    <property type="project" value="UniProtKB-KW"/>
</dbReference>
<evidence type="ECO:0000313" key="23">
    <source>
        <dbReference type="Proteomes" id="UP000638014"/>
    </source>
</evidence>
<feature type="transmembrane region" description="Helical" evidence="19">
    <location>
        <begin position="14"/>
        <end position="36"/>
    </location>
</feature>
<keyword evidence="10 18" id="KW-0378">Hydrolase</keyword>
<keyword evidence="6 18" id="KW-0645">Protease</keyword>
<evidence type="ECO:0000256" key="5">
    <source>
        <dbReference type="ARBA" id="ARBA00022603"/>
    </source>
</evidence>
<evidence type="ECO:0000256" key="15">
    <source>
        <dbReference type="ARBA" id="ARBA00067082"/>
    </source>
</evidence>
<evidence type="ECO:0000256" key="8">
    <source>
        <dbReference type="ARBA" id="ARBA00022691"/>
    </source>
</evidence>
<dbReference type="InterPro" id="IPR014032">
    <property type="entry name" value="Peptidase_A24A_bac"/>
</dbReference>
<keyword evidence="7 18" id="KW-0808">Transferase</keyword>
<dbReference type="InterPro" id="IPR050882">
    <property type="entry name" value="Prepilin_peptidase/N-MTase"/>
</dbReference>
<evidence type="ECO:0000259" key="20">
    <source>
        <dbReference type="Pfam" id="PF01478"/>
    </source>
</evidence>
<evidence type="ECO:0000256" key="19">
    <source>
        <dbReference type="SAM" id="Phobius"/>
    </source>
</evidence>
<dbReference type="Gene3D" id="1.20.120.1220">
    <property type="match status" value="1"/>
</dbReference>
<evidence type="ECO:0000313" key="22">
    <source>
        <dbReference type="EMBL" id="MBD1389972.1"/>
    </source>
</evidence>
<keyword evidence="12 19" id="KW-0472">Membrane</keyword>
<dbReference type="EC" id="3.4.23.43" evidence="15 18"/>
<dbReference type="GO" id="GO:0006465">
    <property type="term" value="P:signal peptide processing"/>
    <property type="evidence" value="ECO:0007669"/>
    <property type="project" value="TreeGrafter"/>
</dbReference>
<proteinExistence type="inferred from homology"/>
<comment type="function">
    <text evidence="18">Plays an essential role in type IV pili and type II pseudopili formation by proteolytically removing the leader sequence from substrate proteins and subsequently monomethylating the alpha-amino group of the newly exposed N-terminal phenylalanine.</text>
</comment>
<evidence type="ECO:0000256" key="4">
    <source>
        <dbReference type="ARBA" id="ARBA00022519"/>
    </source>
</evidence>
<comment type="similarity">
    <text evidence="2 17">Belongs to the peptidase A24 family.</text>
</comment>
<keyword evidence="9 18" id="KW-0812">Transmembrane</keyword>
<dbReference type="GO" id="GO:0004190">
    <property type="term" value="F:aspartic-type endopeptidase activity"/>
    <property type="evidence" value="ECO:0007669"/>
    <property type="project" value="UniProtKB-EC"/>
</dbReference>
<protein>
    <recommendedName>
        <fullName evidence="16 18">Prepilin leader peptidase/N-methyltransferase</fullName>
        <ecNumber evidence="18">2.1.1.-</ecNumber>
        <ecNumber evidence="15 18">3.4.23.43</ecNumber>
    </recommendedName>
</protein>
<dbReference type="GO" id="GO:0032259">
    <property type="term" value="P:methylation"/>
    <property type="evidence" value="ECO:0007669"/>
    <property type="project" value="UniProtKB-KW"/>
</dbReference>
<evidence type="ECO:0000256" key="1">
    <source>
        <dbReference type="ARBA" id="ARBA00004429"/>
    </source>
</evidence>
<comment type="catalytic activity">
    <reaction evidence="14 18">
        <text>Typically cleaves a -Gly-|-Phe- bond to release an N-terminal, basic peptide of 5-8 residues from type IV prepilin, and then N-methylates the new N-terminal amino group, the methyl donor being S-adenosyl-L-methionine.</text>
        <dbReference type="EC" id="3.4.23.43"/>
    </reaction>
</comment>
<dbReference type="FunFam" id="1.20.120.1220:FF:000001">
    <property type="entry name" value="Type 4 prepilin-like proteins leader peptide-processing enzyme"/>
    <property type="match status" value="1"/>
</dbReference>
<feature type="transmembrane region" description="Helical" evidence="19">
    <location>
        <begin position="221"/>
        <end position="250"/>
    </location>
</feature>
<evidence type="ECO:0000256" key="6">
    <source>
        <dbReference type="ARBA" id="ARBA00022670"/>
    </source>
</evidence>
<dbReference type="InterPro" id="IPR000045">
    <property type="entry name" value="Prepilin_IV_endopep_pep"/>
</dbReference>
<dbReference type="EMBL" id="JACXAF010000013">
    <property type="protein sequence ID" value="MBD1389972.1"/>
    <property type="molecule type" value="Genomic_DNA"/>
</dbReference>
<dbReference type="EC" id="2.1.1.-" evidence="18"/>
<keyword evidence="4" id="KW-0997">Cell inner membrane</keyword>
<evidence type="ECO:0000256" key="16">
    <source>
        <dbReference type="ARBA" id="ARBA00071870"/>
    </source>
</evidence>
<feature type="transmembrane region" description="Helical" evidence="19">
    <location>
        <begin position="114"/>
        <end position="144"/>
    </location>
</feature>
<feature type="transmembrane region" description="Helical" evidence="19">
    <location>
        <begin position="159"/>
        <end position="176"/>
    </location>
</feature>
<dbReference type="InterPro" id="IPR010627">
    <property type="entry name" value="Prepilin_pept_A24_N"/>
</dbReference>
<keyword evidence="8" id="KW-0949">S-adenosyl-L-methionine</keyword>
<dbReference type="GO" id="GO:0005886">
    <property type="term" value="C:plasma membrane"/>
    <property type="evidence" value="ECO:0007669"/>
    <property type="project" value="UniProtKB-SubCell"/>
</dbReference>
<evidence type="ECO:0000256" key="3">
    <source>
        <dbReference type="ARBA" id="ARBA00022475"/>
    </source>
</evidence>
<dbReference type="RefSeq" id="WP_191145055.1">
    <property type="nucleotide sequence ID" value="NZ_JACXAF010000013.1"/>
</dbReference>
<keyword evidence="5 18" id="KW-0489">Methyltransferase</keyword>
<keyword evidence="3" id="KW-1003">Cell membrane</keyword>
<dbReference type="Pfam" id="PF06750">
    <property type="entry name" value="A24_N_bact"/>
    <property type="match status" value="1"/>
</dbReference>
<comment type="caution">
    <text evidence="22">The sequence shown here is derived from an EMBL/GenBank/DDBJ whole genome shotgun (WGS) entry which is preliminary data.</text>
</comment>
<evidence type="ECO:0000256" key="10">
    <source>
        <dbReference type="ARBA" id="ARBA00022801"/>
    </source>
</evidence>
<keyword evidence="23" id="KW-1185">Reference proteome</keyword>
<evidence type="ECO:0000259" key="21">
    <source>
        <dbReference type="Pfam" id="PF06750"/>
    </source>
</evidence>
<accession>A0A8J6UQ11</accession>
<evidence type="ECO:0000256" key="2">
    <source>
        <dbReference type="ARBA" id="ARBA00005801"/>
    </source>
</evidence>
<feature type="domain" description="Prepilin peptidase A24 N-terminal" evidence="21">
    <location>
        <begin position="22"/>
        <end position="124"/>
    </location>
</feature>
<evidence type="ECO:0000256" key="14">
    <source>
        <dbReference type="ARBA" id="ARBA00050401"/>
    </source>
</evidence>
<name>A0A8J6UQ11_9GAMM</name>
<reference evidence="22" key="1">
    <citation type="submission" date="2020-09" db="EMBL/GenBank/DDBJ databases">
        <title>A novel bacterium of genus Neiella, isolated from South China Sea.</title>
        <authorList>
            <person name="Huang H."/>
            <person name="Mo K."/>
            <person name="Hu Y."/>
        </authorList>
    </citation>
    <scope>NUCLEOTIDE SEQUENCE</scope>
    <source>
        <strain evidence="22">HB171785</strain>
    </source>
</reference>
<feature type="transmembrane region" description="Helical" evidence="19">
    <location>
        <begin position="262"/>
        <end position="281"/>
    </location>
</feature>
<dbReference type="PANTHER" id="PTHR30487:SF0">
    <property type="entry name" value="PREPILIN LEADER PEPTIDASE_N-METHYLTRANSFERASE-RELATED"/>
    <property type="match status" value="1"/>
</dbReference>
<evidence type="ECO:0000256" key="11">
    <source>
        <dbReference type="ARBA" id="ARBA00022989"/>
    </source>
</evidence>
<feature type="domain" description="Prepilin type IV endopeptidase peptidase" evidence="20">
    <location>
        <begin position="138"/>
        <end position="246"/>
    </location>
</feature>
<dbReference type="PANTHER" id="PTHR30487">
    <property type="entry name" value="TYPE 4 PREPILIN-LIKE PROTEINS LEADER PEPTIDE-PROCESSING ENZYME"/>
    <property type="match status" value="1"/>
</dbReference>